<dbReference type="EMBL" id="JBFOLK010000026">
    <property type="protein sequence ID" value="KAL2458357.1"/>
    <property type="molecule type" value="Genomic_DNA"/>
</dbReference>
<gene>
    <name evidence="2" type="ORF">Adt_45985</name>
</gene>
<protein>
    <submittedName>
        <fullName evidence="2">Uncharacterized protein</fullName>
    </submittedName>
</protein>
<name>A0ABD1P3A5_9LAMI</name>
<feature type="coiled-coil region" evidence="1">
    <location>
        <begin position="2"/>
        <end position="29"/>
    </location>
</feature>
<evidence type="ECO:0000313" key="2">
    <source>
        <dbReference type="EMBL" id="KAL2458357.1"/>
    </source>
</evidence>
<keyword evidence="3" id="KW-1185">Reference proteome</keyword>
<evidence type="ECO:0000313" key="3">
    <source>
        <dbReference type="Proteomes" id="UP001604336"/>
    </source>
</evidence>
<evidence type="ECO:0000256" key="1">
    <source>
        <dbReference type="SAM" id="Coils"/>
    </source>
</evidence>
<proteinExistence type="predicted"/>
<dbReference type="AlphaFoldDB" id="A0ABD1P3A5"/>
<accession>A0ABD1P3A5</accession>
<organism evidence="2 3">
    <name type="scientific">Abeliophyllum distichum</name>
    <dbReference type="NCBI Taxonomy" id="126358"/>
    <lineage>
        <taxon>Eukaryota</taxon>
        <taxon>Viridiplantae</taxon>
        <taxon>Streptophyta</taxon>
        <taxon>Embryophyta</taxon>
        <taxon>Tracheophyta</taxon>
        <taxon>Spermatophyta</taxon>
        <taxon>Magnoliopsida</taxon>
        <taxon>eudicotyledons</taxon>
        <taxon>Gunneridae</taxon>
        <taxon>Pentapetalae</taxon>
        <taxon>asterids</taxon>
        <taxon>lamiids</taxon>
        <taxon>Lamiales</taxon>
        <taxon>Oleaceae</taxon>
        <taxon>Forsythieae</taxon>
        <taxon>Abeliophyllum</taxon>
    </lineage>
</organism>
<dbReference type="Proteomes" id="UP001604336">
    <property type="component" value="Unassembled WGS sequence"/>
</dbReference>
<comment type="caution">
    <text evidence="2">The sequence shown here is derived from an EMBL/GenBank/DDBJ whole genome shotgun (WGS) entry which is preliminary data.</text>
</comment>
<reference evidence="3" key="1">
    <citation type="submission" date="2024-07" db="EMBL/GenBank/DDBJ databases">
        <title>Two chromosome-level genome assemblies of Korean endemic species Abeliophyllum distichum and Forsythia ovata (Oleaceae).</title>
        <authorList>
            <person name="Jang H."/>
        </authorList>
    </citation>
    <scope>NUCLEOTIDE SEQUENCE [LARGE SCALE GENOMIC DNA]</scope>
</reference>
<sequence length="115" mass="12947">MVTEKDKLLAEAKEEVKRVKTDYAEAEARTVVAYQDGFKDMLDYKDLARHFMTAGREQLVKRIAETHLEWDISFLRHPSDKVLSSAEPQSFGEAQTLLSTTIEGPQCADPSETVG</sequence>
<keyword evidence="1" id="KW-0175">Coiled coil</keyword>